<dbReference type="InterPro" id="IPR011604">
    <property type="entry name" value="PDDEXK-like_dom_sf"/>
</dbReference>
<comment type="similarity">
    <text evidence="1">Belongs to the helicase family. UvrD subfamily.</text>
</comment>
<gene>
    <name evidence="20" type="ORF">ACFQWG_08680</name>
</gene>
<organism evidence="20 21">
    <name type="scientific">Schaalia naturae</name>
    <dbReference type="NCBI Taxonomy" id="635203"/>
    <lineage>
        <taxon>Bacteria</taxon>
        <taxon>Bacillati</taxon>
        <taxon>Actinomycetota</taxon>
        <taxon>Actinomycetes</taxon>
        <taxon>Actinomycetales</taxon>
        <taxon>Actinomycetaceae</taxon>
        <taxon>Schaalia</taxon>
    </lineage>
</organism>
<dbReference type="Gene3D" id="1.10.486.10">
    <property type="entry name" value="PCRA, domain 4"/>
    <property type="match status" value="1"/>
</dbReference>
<evidence type="ECO:0000256" key="4">
    <source>
        <dbReference type="ARBA" id="ARBA00022763"/>
    </source>
</evidence>
<evidence type="ECO:0000256" key="12">
    <source>
        <dbReference type="ARBA" id="ARBA00034617"/>
    </source>
</evidence>
<keyword evidence="8 15" id="KW-0067">ATP-binding</keyword>
<evidence type="ECO:0000313" key="20">
    <source>
        <dbReference type="EMBL" id="MFC7581268.1"/>
    </source>
</evidence>
<reference evidence="21" key="1">
    <citation type="journal article" date="2019" name="Int. J. Syst. Evol. Microbiol.">
        <title>The Global Catalogue of Microorganisms (GCM) 10K type strain sequencing project: providing services to taxonomists for standard genome sequencing and annotation.</title>
        <authorList>
            <consortium name="The Broad Institute Genomics Platform"/>
            <consortium name="The Broad Institute Genome Sequencing Center for Infectious Disease"/>
            <person name="Wu L."/>
            <person name="Ma J."/>
        </authorList>
    </citation>
    <scope>NUCLEOTIDE SEQUENCE [LARGE SCALE GENOMIC DNA]</scope>
    <source>
        <strain evidence="21">CCUG 56698</strain>
    </source>
</reference>
<dbReference type="Gene3D" id="3.90.320.10">
    <property type="match status" value="1"/>
</dbReference>
<keyword evidence="4" id="KW-0227">DNA damage</keyword>
<evidence type="ECO:0000259" key="18">
    <source>
        <dbReference type="PROSITE" id="PS51198"/>
    </source>
</evidence>
<keyword evidence="21" id="KW-1185">Reference proteome</keyword>
<feature type="domain" description="UvrD-like helicase C-terminal" evidence="19">
    <location>
        <begin position="356"/>
        <end position="651"/>
    </location>
</feature>
<comment type="caution">
    <text evidence="20">The sequence shown here is derived from an EMBL/GenBank/DDBJ whole genome shotgun (WGS) entry which is preliminary data.</text>
</comment>
<dbReference type="CDD" id="cd17932">
    <property type="entry name" value="DEXQc_UvrD"/>
    <property type="match status" value="1"/>
</dbReference>
<evidence type="ECO:0000256" key="14">
    <source>
        <dbReference type="ARBA" id="ARBA00048988"/>
    </source>
</evidence>
<keyword evidence="5 15" id="KW-0378">Hydrolase</keyword>
<dbReference type="GO" id="GO:0004386">
    <property type="term" value="F:helicase activity"/>
    <property type="evidence" value="ECO:0007669"/>
    <property type="project" value="UniProtKB-KW"/>
</dbReference>
<keyword evidence="6 15" id="KW-0347">Helicase</keyword>
<evidence type="ECO:0000256" key="16">
    <source>
        <dbReference type="SAM" id="Coils"/>
    </source>
</evidence>
<evidence type="ECO:0000256" key="13">
    <source>
        <dbReference type="ARBA" id="ARBA00034808"/>
    </source>
</evidence>
<keyword evidence="9" id="KW-0238">DNA-binding</keyword>
<dbReference type="EMBL" id="JBHTEF010000001">
    <property type="protein sequence ID" value="MFC7581268.1"/>
    <property type="molecule type" value="Genomic_DNA"/>
</dbReference>
<keyword evidence="2" id="KW-0540">Nuclease</keyword>
<evidence type="ECO:0000256" key="9">
    <source>
        <dbReference type="ARBA" id="ARBA00023125"/>
    </source>
</evidence>
<dbReference type="Pfam" id="PF12705">
    <property type="entry name" value="PDDEXK_1"/>
    <property type="match status" value="1"/>
</dbReference>
<comment type="catalytic activity">
    <reaction evidence="12">
        <text>Couples ATP hydrolysis with the unwinding of duplex DNA by translocating in the 3'-5' direction.</text>
        <dbReference type="EC" id="5.6.2.4"/>
    </reaction>
</comment>
<dbReference type="InterPro" id="IPR000212">
    <property type="entry name" value="DNA_helicase_UvrD/REP"/>
</dbReference>
<feature type="compositionally biased region" description="Low complexity" evidence="17">
    <location>
        <begin position="1092"/>
        <end position="1110"/>
    </location>
</feature>
<dbReference type="InterPro" id="IPR038726">
    <property type="entry name" value="PDDEXK_AddAB-type"/>
</dbReference>
<evidence type="ECO:0000256" key="17">
    <source>
        <dbReference type="SAM" id="MobiDB-lite"/>
    </source>
</evidence>
<dbReference type="PROSITE" id="PS51198">
    <property type="entry name" value="UVRD_HELICASE_ATP_BIND"/>
    <property type="match status" value="1"/>
</dbReference>
<dbReference type="InterPro" id="IPR014016">
    <property type="entry name" value="UvrD-like_ATP-bd"/>
</dbReference>
<dbReference type="Gene3D" id="1.10.10.160">
    <property type="match status" value="1"/>
</dbReference>
<keyword evidence="7" id="KW-0269">Exonuclease</keyword>
<feature type="region of interest" description="Disordered" evidence="17">
    <location>
        <begin position="1079"/>
        <end position="1123"/>
    </location>
</feature>
<dbReference type="Gene3D" id="3.40.50.300">
    <property type="entry name" value="P-loop containing nucleotide triphosphate hydrolases"/>
    <property type="match status" value="3"/>
</dbReference>
<dbReference type="InterPro" id="IPR013986">
    <property type="entry name" value="DExx_box_DNA_helicase_dom_sf"/>
</dbReference>
<accession>A0ABW2SNU5</accession>
<evidence type="ECO:0000256" key="5">
    <source>
        <dbReference type="ARBA" id="ARBA00022801"/>
    </source>
</evidence>
<keyword evidence="10" id="KW-0234">DNA repair</keyword>
<evidence type="ECO:0000256" key="1">
    <source>
        <dbReference type="ARBA" id="ARBA00009922"/>
    </source>
</evidence>
<evidence type="ECO:0000256" key="6">
    <source>
        <dbReference type="ARBA" id="ARBA00022806"/>
    </source>
</evidence>
<dbReference type="Pfam" id="PF13361">
    <property type="entry name" value="UvrD_C"/>
    <property type="match status" value="1"/>
</dbReference>
<keyword evidence="16" id="KW-0175">Coiled coil</keyword>
<feature type="domain" description="UvrD-like helicase ATP-binding" evidence="18">
    <location>
        <begin position="26"/>
        <end position="351"/>
    </location>
</feature>
<sequence>MSGPDRQGSPRAAIGARGIAELIGGRTPTDEQVAVIEAPAEPLLVVAGAGSGKTETMSMRVLWLVADQGIAPESILGLTFTRKAAAELGARLRDRLGRLAAAVPGLEEAGDPVSLTYNSFAERLVAEHGLRIGIDPDVRMLGQAGAVQMMGDIVAQWHGDLEAFAGKSPATVVTRALAMAGHLAEHDLALEEARRELGRFEEELLSYADAKKGPGGTLRAMVAANRERSALLDLVAAFDARKREAGMMDFGDQLMLATRIVREAPDVVDQIRADHAAVLLDEFQDTSVIQMELLSRLFRDHPVTAVGDPNQAIYGWRGASAASLEGFLGRFQSTPAREDQTLTLSTSWRNDIRVLEVSNRVAAPLREHARNAASPVLAPRAGAGAGRVDVAYTSDRDAQAQKAADFIQEVRTPRGSRMPTAAVLCRRRADFQIVDEALRARDIPTQVIGLGGLLDQPAVADARAALEIAVDVTNSPWLVRLLANLDLGAADLRLMGRWARHLARRTSGAEHPETLLLDAVDAPPEAGWRPSPQGPAFTEAAAARVRVLGQRLRAVRRGSGRGVVEQVERAISILGLAEDATADPLHNTGREALDGFIDVAADFEAQVPGATMRGFLTWLAVAEDEENGLAGPAAQPDPAAVQILTVHGAKGLEWDAVVVFNLSDGIFPSHRSTPESWTEDPVASSAWLTAGDQLPYPLRGDADSLPPFVPELGDARTAQAAFNKWVDGAHKADLGRHMEREERRLAYVALTRARESLLMIGCWKDASARPRPPSRYLMEPLTAGLTDADPSTAVPPCPDKEALAALGAAGPAQAFPRRPGRSRELATGAARRVLARAASLDRARASTQQILSALEGHPAARDVRALLDERRLREERRSIVVVPARLPATSVSGIVEDRAAFARDLRRPVPAEPSESSALGTLFHAWAERQLRLTSGELWDEPLAGEEALSARDRDRLDAMRVNFWSLPLLEQQPVAVEEPFSVEIAGMSVQGRIDAVFRDRDGTDTVVDWKSGRVPSELTTPRELRYFLTQLQLYRTAWARRTGVGEDRVRARVAFLAGPRILDLGDVAGMLREALARESRSGASQAGTAGPGPARSASVPPASPGAEPAPIEEQVARALRGR</sequence>
<dbReference type="PANTHER" id="PTHR11070:SF55">
    <property type="entry name" value="DNA 3'-5' HELICASE"/>
    <property type="match status" value="1"/>
</dbReference>
<dbReference type="InterPro" id="IPR027417">
    <property type="entry name" value="P-loop_NTPase"/>
</dbReference>
<evidence type="ECO:0000256" key="8">
    <source>
        <dbReference type="ARBA" id="ARBA00022840"/>
    </source>
</evidence>
<keyword evidence="3 15" id="KW-0547">Nucleotide-binding</keyword>
<evidence type="ECO:0000256" key="2">
    <source>
        <dbReference type="ARBA" id="ARBA00022722"/>
    </source>
</evidence>
<evidence type="ECO:0000259" key="19">
    <source>
        <dbReference type="PROSITE" id="PS51217"/>
    </source>
</evidence>
<dbReference type="InterPro" id="IPR011335">
    <property type="entry name" value="Restrct_endonuc-II-like"/>
</dbReference>
<protein>
    <recommendedName>
        <fullName evidence="13">DNA 3'-5' helicase</fullName>
        <ecNumber evidence="13">5.6.2.4</ecNumber>
    </recommendedName>
</protein>
<dbReference type="PROSITE" id="PS51217">
    <property type="entry name" value="UVRD_HELICASE_CTER"/>
    <property type="match status" value="1"/>
</dbReference>
<proteinExistence type="inferred from homology"/>
<keyword evidence="11" id="KW-0413">Isomerase</keyword>
<name>A0ABW2SNU5_9ACTO</name>
<dbReference type="PANTHER" id="PTHR11070">
    <property type="entry name" value="UVRD / RECB / PCRA DNA HELICASE FAMILY MEMBER"/>
    <property type="match status" value="1"/>
</dbReference>
<evidence type="ECO:0000313" key="21">
    <source>
        <dbReference type="Proteomes" id="UP001596527"/>
    </source>
</evidence>
<comment type="catalytic activity">
    <reaction evidence="14">
        <text>ATP + H2O = ADP + phosphate + H(+)</text>
        <dbReference type="Rhea" id="RHEA:13065"/>
        <dbReference type="ChEBI" id="CHEBI:15377"/>
        <dbReference type="ChEBI" id="CHEBI:15378"/>
        <dbReference type="ChEBI" id="CHEBI:30616"/>
        <dbReference type="ChEBI" id="CHEBI:43474"/>
        <dbReference type="ChEBI" id="CHEBI:456216"/>
        <dbReference type="EC" id="5.6.2.4"/>
    </reaction>
</comment>
<dbReference type="SUPFAM" id="SSF52540">
    <property type="entry name" value="P-loop containing nucleoside triphosphate hydrolases"/>
    <property type="match status" value="1"/>
</dbReference>
<evidence type="ECO:0000256" key="7">
    <source>
        <dbReference type="ARBA" id="ARBA00022839"/>
    </source>
</evidence>
<dbReference type="EC" id="5.6.2.4" evidence="13"/>
<dbReference type="Proteomes" id="UP001596527">
    <property type="component" value="Unassembled WGS sequence"/>
</dbReference>
<dbReference type="InterPro" id="IPR014017">
    <property type="entry name" value="DNA_helicase_UvrD-like_C"/>
</dbReference>
<evidence type="ECO:0000256" key="11">
    <source>
        <dbReference type="ARBA" id="ARBA00023235"/>
    </source>
</evidence>
<feature type="binding site" evidence="15">
    <location>
        <begin position="47"/>
        <end position="54"/>
    </location>
    <ligand>
        <name>ATP</name>
        <dbReference type="ChEBI" id="CHEBI:30616"/>
    </ligand>
</feature>
<evidence type="ECO:0000256" key="3">
    <source>
        <dbReference type="ARBA" id="ARBA00022741"/>
    </source>
</evidence>
<feature type="coiled-coil region" evidence="16">
    <location>
        <begin position="183"/>
        <end position="210"/>
    </location>
</feature>
<dbReference type="Pfam" id="PF00580">
    <property type="entry name" value="UvrD-helicase"/>
    <property type="match status" value="1"/>
</dbReference>
<dbReference type="RefSeq" id="WP_380974440.1">
    <property type="nucleotide sequence ID" value="NZ_JBHTEF010000001.1"/>
</dbReference>
<dbReference type="SUPFAM" id="SSF52980">
    <property type="entry name" value="Restriction endonuclease-like"/>
    <property type="match status" value="1"/>
</dbReference>
<evidence type="ECO:0000256" key="15">
    <source>
        <dbReference type="PROSITE-ProRule" id="PRU00560"/>
    </source>
</evidence>
<evidence type="ECO:0000256" key="10">
    <source>
        <dbReference type="ARBA" id="ARBA00023204"/>
    </source>
</evidence>